<dbReference type="GO" id="GO:0005524">
    <property type="term" value="F:ATP binding"/>
    <property type="evidence" value="ECO:0007669"/>
    <property type="project" value="UniProtKB-UniRule"/>
</dbReference>
<dbReference type="PANTHER" id="PTHR11070:SF48">
    <property type="entry name" value="ATP-DEPENDENT HELICASE_NUCLEASE SUBUNIT A"/>
    <property type="match status" value="1"/>
</dbReference>
<dbReference type="EC" id="5.6.2.4" evidence="13"/>
<evidence type="ECO:0000313" key="18">
    <source>
        <dbReference type="EMBL" id="NUU62348.1"/>
    </source>
</evidence>
<keyword evidence="10 13" id="KW-0413">Isomerase</keyword>
<keyword evidence="7 13" id="KW-0067">ATP-binding</keyword>
<keyword evidence="2 13" id="KW-0547">Nucleotide-binding</keyword>
<dbReference type="RefSeq" id="WP_175372836.1">
    <property type="nucleotide sequence ID" value="NZ_JABWCS010000214.1"/>
</dbReference>
<dbReference type="SUPFAM" id="SSF52980">
    <property type="entry name" value="Restriction endonuclease-like"/>
    <property type="match status" value="1"/>
</dbReference>
<dbReference type="Gene3D" id="3.90.320.10">
    <property type="match status" value="1"/>
</dbReference>
<evidence type="ECO:0000256" key="4">
    <source>
        <dbReference type="ARBA" id="ARBA00022801"/>
    </source>
</evidence>
<keyword evidence="8 13" id="KW-0238">DNA-binding</keyword>
<proteinExistence type="inferred from homology"/>
<dbReference type="Pfam" id="PF00580">
    <property type="entry name" value="UvrD-helicase"/>
    <property type="match status" value="1"/>
</dbReference>
<keyword evidence="6 13" id="KW-0269">Exonuclease</keyword>
<dbReference type="GO" id="GO:0043138">
    <property type="term" value="F:3'-5' DNA helicase activity"/>
    <property type="evidence" value="ECO:0007669"/>
    <property type="project" value="UniProtKB-UniRule"/>
</dbReference>
<dbReference type="InterPro" id="IPR011335">
    <property type="entry name" value="Restrct_endonuc-II-like"/>
</dbReference>
<dbReference type="InterPro" id="IPR000212">
    <property type="entry name" value="DNA_helicase_UvrD/REP"/>
</dbReference>
<feature type="domain" description="UvrD-like helicase C-terminal" evidence="17">
    <location>
        <begin position="559"/>
        <end position="948"/>
    </location>
</feature>
<keyword evidence="19" id="KW-1185">Reference proteome</keyword>
<evidence type="ECO:0000256" key="10">
    <source>
        <dbReference type="ARBA" id="ARBA00023235"/>
    </source>
</evidence>
<evidence type="ECO:0000256" key="2">
    <source>
        <dbReference type="ARBA" id="ARBA00022741"/>
    </source>
</evidence>
<comment type="cofactor">
    <cofactor evidence="13">
        <name>Mg(2+)</name>
        <dbReference type="ChEBI" id="CHEBI:18420"/>
    </cofactor>
</comment>
<reference evidence="18" key="1">
    <citation type="submission" date="2020-06" db="EMBL/GenBank/DDBJ databases">
        <title>Paenibacillus sp. nov., isolated from soil.</title>
        <authorList>
            <person name="Seo Y.L."/>
        </authorList>
    </citation>
    <scope>NUCLEOTIDE SEQUENCE [LARGE SCALE GENOMIC DNA]</scope>
    <source>
        <strain evidence="18">JW14</strain>
    </source>
</reference>
<dbReference type="Gene3D" id="6.10.250.2380">
    <property type="match status" value="1"/>
</dbReference>
<evidence type="ECO:0000259" key="17">
    <source>
        <dbReference type="PROSITE" id="PS51217"/>
    </source>
</evidence>
<feature type="domain" description="UvrD-like helicase ATP-binding" evidence="16">
    <location>
        <begin position="14"/>
        <end position="516"/>
    </location>
</feature>
<dbReference type="EMBL" id="JABWCS010000214">
    <property type="protein sequence ID" value="NUU62348.1"/>
    <property type="molecule type" value="Genomic_DNA"/>
</dbReference>
<dbReference type="PROSITE" id="PS51198">
    <property type="entry name" value="UVRD_HELICASE_ATP_BIND"/>
    <property type="match status" value="1"/>
</dbReference>
<dbReference type="Pfam" id="PF12705">
    <property type="entry name" value="PDDEXK_1"/>
    <property type="match status" value="1"/>
</dbReference>
<evidence type="ECO:0000256" key="13">
    <source>
        <dbReference type="HAMAP-Rule" id="MF_01451"/>
    </source>
</evidence>
<dbReference type="EC" id="3.1.-.-" evidence="13"/>
<dbReference type="InterPro" id="IPR014017">
    <property type="entry name" value="DNA_helicase_UvrD-like_C"/>
</dbReference>
<comment type="catalytic activity">
    <reaction evidence="12 13">
        <text>ATP + H2O = ADP + phosphate + H(+)</text>
        <dbReference type="Rhea" id="RHEA:13065"/>
        <dbReference type="ChEBI" id="CHEBI:15377"/>
        <dbReference type="ChEBI" id="CHEBI:15378"/>
        <dbReference type="ChEBI" id="CHEBI:30616"/>
        <dbReference type="ChEBI" id="CHEBI:43474"/>
        <dbReference type="ChEBI" id="CHEBI:456216"/>
        <dbReference type="EC" id="5.6.2.4"/>
    </reaction>
</comment>
<evidence type="ECO:0000313" key="19">
    <source>
        <dbReference type="Proteomes" id="UP000564806"/>
    </source>
</evidence>
<dbReference type="GO" id="GO:0003690">
    <property type="term" value="F:double-stranded DNA binding"/>
    <property type="evidence" value="ECO:0007669"/>
    <property type="project" value="UniProtKB-UniRule"/>
</dbReference>
<evidence type="ECO:0000256" key="14">
    <source>
        <dbReference type="PROSITE-ProRule" id="PRU00560"/>
    </source>
</evidence>
<keyword evidence="4 13" id="KW-0378">Hydrolase</keyword>
<dbReference type="GO" id="GO:0033202">
    <property type="term" value="C:DNA helicase complex"/>
    <property type="evidence" value="ECO:0007669"/>
    <property type="project" value="TreeGrafter"/>
</dbReference>
<accession>A0A850EML7</accession>
<feature type="region of interest" description="Disordered" evidence="15">
    <location>
        <begin position="576"/>
        <end position="597"/>
    </location>
</feature>
<evidence type="ECO:0000256" key="12">
    <source>
        <dbReference type="ARBA" id="ARBA00048988"/>
    </source>
</evidence>
<comment type="catalytic activity">
    <reaction evidence="11 13">
        <text>Couples ATP hydrolysis with the unwinding of duplex DNA by translocating in the 3'-5' direction.</text>
        <dbReference type="EC" id="5.6.2.4"/>
    </reaction>
</comment>
<dbReference type="HAMAP" id="MF_01451">
    <property type="entry name" value="AddA"/>
    <property type="match status" value="1"/>
</dbReference>
<dbReference type="Proteomes" id="UP000564806">
    <property type="component" value="Unassembled WGS sequence"/>
</dbReference>
<evidence type="ECO:0000256" key="5">
    <source>
        <dbReference type="ARBA" id="ARBA00022806"/>
    </source>
</evidence>
<organism evidence="18 19">
    <name type="scientific">Paenibacillus agri</name>
    <dbReference type="NCBI Taxonomy" id="2744309"/>
    <lineage>
        <taxon>Bacteria</taxon>
        <taxon>Bacillati</taxon>
        <taxon>Bacillota</taxon>
        <taxon>Bacilli</taxon>
        <taxon>Bacillales</taxon>
        <taxon>Paenibacillaceae</taxon>
        <taxon>Paenibacillus</taxon>
    </lineage>
</organism>
<evidence type="ECO:0000256" key="8">
    <source>
        <dbReference type="ARBA" id="ARBA00023125"/>
    </source>
</evidence>
<dbReference type="InterPro" id="IPR011604">
    <property type="entry name" value="PDDEXK-like_dom_sf"/>
</dbReference>
<comment type="similarity">
    <text evidence="13">Belongs to the helicase family. AddA subfamily.</text>
</comment>
<name>A0A850EML7_9BACL</name>
<keyword evidence="5 13" id="KW-0347">Helicase</keyword>
<comment type="function">
    <text evidence="13">The heterodimer acts as both an ATP-dependent DNA helicase and an ATP-dependent, dual-direction single-stranded exonuclease. Recognizes the chi site generating a DNA molecule suitable for the initiation of homologous recombination. The AddA nuclease domain is required for chi fragment generation; this subunit has the helicase and 3' -&gt; 5' nuclease activities.</text>
</comment>
<evidence type="ECO:0000256" key="11">
    <source>
        <dbReference type="ARBA" id="ARBA00034617"/>
    </source>
</evidence>
<dbReference type="FunFam" id="3.40.50.300:FF:001236">
    <property type="entry name" value="ATP-dependent helicase/nuclease subunit A"/>
    <property type="match status" value="1"/>
</dbReference>
<protein>
    <recommendedName>
        <fullName evidence="13">ATP-dependent helicase/nuclease subunit A</fullName>
        <ecNumber evidence="13">3.1.-.-</ecNumber>
        <ecNumber evidence="13">5.6.2.4</ecNumber>
    </recommendedName>
    <alternativeName>
        <fullName evidence="13">ATP-dependent helicase/nuclease AddA</fullName>
    </alternativeName>
    <alternativeName>
        <fullName evidence="13">DNA 3'-5' helicase AddA</fullName>
    </alternativeName>
</protein>
<feature type="compositionally biased region" description="Acidic residues" evidence="15">
    <location>
        <begin position="584"/>
        <end position="597"/>
    </location>
</feature>
<dbReference type="InterPro" id="IPR014152">
    <property type="entry name" value="AddA"/>
</dbReference>
<feature type="binding site" evidence="14">
    <location>
        <begin position="35"/>
        <end position="42"/>
    </location>
    <ligand>
        <name>ATP</name>
        <dbReference type="ChEBI" id="CHEBI:30616"/>
    </ligand>
</feature>
<evidence type="ECO:0000256" key="9">
    <source>
        <dbReference type="ARBA" id="ARBA00023204"/>
    </source>
</evidence>
<dbReference type="GO" id="GO:0005829">
    <property type="term" value="C:cytosol"/>
    <property type="evidence" value="ECO:0007669"/>
    <property type="project" value="TreeGrafter"/>
</dbReference>
<evidence type="ECO:0000256" key="6">
    <source>
        <dbReference type="ARBA" id="ARBA00022839"/>
    </source>
</evidence>
<dbReference type="Pfam" id="PF13361">
    <property type="entry name" value="UvrD_C"/>
    <property type="match status" value="1"/>
</dbReference>
<dbReference type="InterPro" id="IPR038726">
    <property type="entry name" value="PDDEXK_AddAB-type"/>
</dbReference>
<dbReference type="GO" id="GO:0008408">
    <property type="term" value="F:3'-5' exonuclease activity"/>
    <property type="evidence" value="ECO:0007669"/>
    <property type="project" value="UniProtKB-UniRule"/>
</dbReference>
<dbReference type="InterPro" id="IPR027417">
    <property type="entry name" value="P-loop_NTPase"/>
</dbReference>
<comment type="caution">
    <text evidence="18">The sequence shown here is derived from an EMBL/GenBank/DDBJ whole genome shotgun (WGS) entry which is preliminary data.</text>
</comment>
<evidence type="ECO:0000256" key="7">
    <source>
        <dbReference type="ARBA" id="ARBA00022840"/>
    </source>
</evidence>
<sequence length="1421" mass="157107">MNKRPAIDNKPEGSIWSDDQWRAIAESGDDILVAAAAGSGKTAVLVERIIRKISREENGFSVDRLLVATFTKAAASEMRQRIREALDRALEEDSGNEHLRRQLALLGRASITTLHSFCLEVIRRYYQLIPIDPGFRILNEHEAEMMRQELLMELLEEKYGETGEDGGDSVFVALADWFSGERTDDAVHALIQRLHDFARSHPWPEQWLRDTAADFSLPDTESLGHTPWVQSILAEAKLALDGAASQLLQGREIALQPGGPAPYAENLTADLDMVQGLQAALSERPWAELYEAFRGVSFGKLKPCKKDATDPGLQEMVKELRESVKKTLSELQNALFGRPAESFLAELHEAAPLMKELAETVIAFGERYRLEKAGKGLVDFSDLEHYCLQILRHPDSQPGHSMPSDAAMEYRAQFDEVLLDEYQDTNSVQEEIVRLIAREAPGNRFMVGDMKQSIYRFRLAEPGLFLEKYRSFSSSGGAPVGLADGYPADGDQAEGDPSISNSGGMVIDLARNFRSRMEVVNAVNMIFRQIMNATVAEINYDERAELVYGAGFPGTEGKEADLYFAPELLLIDRGASGASKSEEEPGDGEAAPESEIIESETAQLEARAIARRISVMTGMSGGSPMLIYDKGLKMMRPVSYGDIVILLRSARIWTPLMIEELRMEGIPAYGDQNKGYFEATEVEIALSLLKVVDNPRQDIPLAGVLRSPVVGLSEEELSAVRLCSHGTFYEAVQAATTLPIAGQAEIAATMLPMTESGQAEIAATMLPMTESGQAEIAVTALPLAGSGQSEIADALGNPVEPRASVEKLDHVDDVDSQLTIQELAASQSVRDLAPELIAKLKHFLDQLESWRLAARQGSLSDLIWRIYGESGYLEWVGGLPGGAQRQNNLKALYDRAVQYEQDTSARGLFRFLLYISRLRENGGDLGIAGGSGEEGSGVRIMTIHKSKGLEFPVVFLAGMNKAFNRQDLHARFLMHKELGFGPRFVDRETRVTYPTLPYLAINRRSRLELLAEEMRVLYVGLTRPRDKMILVGTVRDLPRKVAGWSAMQGREELLLADHLLARGRSYLDWVGPALIRHPGAAILRKLSGSEGTVSTVLHGDTSHWSIHVMDSNGLSSAAFSAKDEDGEAGAERELALAALQEGQPIPSFGTEAETEIAGRLKWTYPYAAASRIPAKTSVTELKTLLSMQEQPSYDLYEDHNRSGGEADAVASSPYRDSLRLRRPKFMERRSLTSAERGTAYHTVMQHIPLDAAVTRAVVEETLARLQEVAILTPEQVEIIDVDQIAAFYATELGSRLLASEWNRRELPFSYMVPADEAYRGLGPLDEAVSGLLSSDADAALLEREEVLIQGVIDCLFRENGRLILLDYKTDSVLEHRGGLETLREKYRFQLELYSKALNDILGESISEIWLYFFDGGHPVRL</sequence>
<dbReference type="PANTHER" id="PTHR11070">
    <property type="entry name" value="UVRD / RECB / PCRA DNA HELICASE FAMILY MEMBER"/>
    <property type="match status" value="1"/>
</dbReference>
<gene>
    <name evidence="13" type="primary">addA</name>
    <name evidence="18" type="ORF">HPT30_18540</name>
</gene>
<keyword evidence="9 13" id="KW-0234">DNA repair</keyword>
<dbReference type="PROSITE" id="PS51217">
    <property type="entry name" value="UVRD_HELICASE_CTER"/>
    <property type="match status" value="1"/>
</dbReference>
<evidence type="ECO:0000259" key="16">
    <source>
        <dbReference type="PROSITE" id="PS51198"/>
    </source>
</evidence>
<comment type="subunit">
    <text evidence="13">Heterodimer of AddA and AddB/RexB.</text>
</comment>
<keyword evidence="1 13" id="KW-0540">Nuclease</keyword>
<evidence type="ECO:0000256" key="15">
    <source>
        <dbReference type="SAM" id="MobiDB-lite"/>
    </source>
</evidence>
<dbReference type="GO" id="GO:0000724">
    <property type="term" value="P:double-strand break repair via homologous recombination"/>
    <property type="evidence" value="ECO:0007669"/>
    <property type="project" value="UniProtKB-UniRule"/>
</dbReference>
<dbReference type="InterPro" id="IPR014016">
    <property type="entry name" value="UvrD-like_ATP-bd"/>
</dbReference>
<dbReference type="SUPFAM" id="SSF52540">
    <property type="entry name" value="P-loop containing nucleoside triphosphate hydrolases"/>
    <property type="match status" value="1"/>
</dbReference>
<evidence type="ECO:0000256" key="3">
    <source>
        <dbReference type="ARBA" id="ARBA00022763"/>
    </source>
</evidence>
<evidence type="ECO:0000256" key="1">
    <source>
        <dbReference type="ARBA" id="ARBA00022722"/>
    </source>
</evidence>
<dbReference type="Gene3D" id="3.40.50.300">
    <property type="entry name" value="P-loop containing nucleotide triphosphate hydrolases"/>
    <property type="match status" value="3"/>
</dbReference>
<keyword evidence="3 13" id="KW-0227">DNA damage</keyword>